<evidence type="ECO:0000256" key="4">
    <source>
        <dbReference type="ARBA" id="ARBA00022692"/>
    </source>
</evidence>
<gene>
    <name evidence="9" type="ORF">LY56_03363</name>
</gene>
<keyword evidence="3 7" id="KW-0997">Cell inner membrane</keyword>
<sequence length="420" mass="44529">MPIAVFAIAIGVLLLIGAPIFLAMLVATFASFELFAPPIPTMAIPQRMVDGVNRFSLIAIPLFIFAADIISRGQIGERLVRLTEAFVGHYTGGVAMASVVACAMFGAMAGIGPAAVVSIGPIVFPALVRQGYGRGFAAGLILSASTLAMLIPPGVAMILYSVETNNSIGQMFIAGLTTGLFFALVLMVYAYIYARVKGIGKLPKVPWRARWLAFRRAGWALGLPIIVLGGIYGGAATPSEAAAFACAYAIIIETLIYRSIRFRDLYKISAASAATIAVLMILISAGSVMTYYMTLMQYPVQITRAVAGVSPETVLVFINIVFLFAGMIIDPNSAIIVLTPLIYSAAMAAGIDPIHLGAVVVMNVAIGMITPPFGLNLFIGMTTFRLGYWEVTRAILPFVAIMIGALLVITYLPAIALFLL</sequence>
<keyword evidence="10" id="KW-1185">Reference proteome</keyword>
<accession>A0A2W7PMH6</accession>
<organism evidence="9 10">
    <name type="scientific">Roseinatronobacter thiooxidans</name>
    <dbReference type="NCBI Taxonomy" id="121821"/>
    <lineage>
        <taxon>Bacteria</taxon>
        <taxon>Pseudomonadati</taxon>
        <taxon>Pseudomonadota</taxon>
        <taxon>Alphaproteobacteria</taxon>
        <taxon>Rhodobacterales</taxon>
        <taxon>Paracoccaceae</taxon>
        <taxon>Roseinatronobacter</taxon>
    </lineage>
</organism>
<dbReference type="PIRSF" id="PIRSF006066">
    <property type="entry name" value="HI0050"/>
    <property type="match status" value="1"/>
</dbReference>
<protein>
    <recommendedName>
        <fullName evidence="7">TRAP transporter large permease protein</fullName>
    </recommendedName>
</protein>
<evidence type="ECO:0000256" key="3">
    <source>
        <dbReference type="ARBA" id="ARBA00022519"/>
    </source>
</evidence>
<comment type="caution">
    <text evidence="7">Lacks conserved residue(s) required for the propagation of feature annotation.</text>
</comment>
<keyword evidence="7" id="KW-0813">Transport</keyword>
<evidence type="ECO:0000256" key="6">
    <source>
        <dbReference type="ARBA" id="ARBA00023136"/>
    </source>
</evidence>
<evidence type="ECO:0000256" key="7">
    <source>
        <dbReference type="RuleBase" id="RU369079"/>
    </source>
</evidence>
<dbReference type="GO" id="GO:0005886">
    <property type="term" value="C:plasma membrane"/>
    <property type="evidence" value="ECO:0007669"/>
    <property type="project" value="UniProtKB-SubCell"/>
</dbReference>
<dbReference type="InterPro" id="IPR010656">
    <property type="entry name" value="DctM"/>
</dbReference>
<keyword evidence="4 7" id="KW-0812">Transmembrane</keyword>
<evidence type="ECO:0000256" key="2">
    <source>
        <dbReference type="ARBA" id="ARBA00022475"/>
    </source>
</evidence>
<dbReference type="InterPro" id="IPR004681">
    <property type="entry name" value="TRAP_DctM"/>
</dbReference>
<keyword evidence="2" id="KW-1003">Cell membrane</keyword>
<proteinExistence type="inferred from homology"/>
<comment type="function">
    <text evidence="7">Part of the tripartite ATP-independent periplasmic (TRAP) transport system.</text>
</comment>
<dbReference type="PANTHER" id="PTHR33362:SF5">
    <property type="entry name" value="C4-DICARBOXYLATE TRAP TRANSPORTER LARGE PERMEASE PROTEIN DCTM"/>
    <property type="match status" value="1"/>
</dbReference>
<evidence type="ECO:0000256" key="5">
    <source>
        <dbReference type="ARBA" id="ARBA00022989"/>
    </source>
</evidence>
<comment type="similarity">
    <text evidence="7">Belongs to the TRAP transporter large permease family.</text>
</comment>
<comment type="subcellular location">
    <subcellularLocation>
        <location evidence="1 7">Cell inner membrane</location>
        <topology evidence="1 7">Multi-pass membrane protein</topology>
    </subcellularLocation>
</comment>
<dbReference type="STRING" id="121821.GCA_001870675_01413"/>
<dbReference type="OrthoDB" id="9790209at2"/>
<dbReference type="PANTHER" id="PTHR33362">
    <property type="entry name" value="SIALIC ACID TRAP TRANSPORTER PERMEASE PROTEIN SIAT-RELATED"/>
    <property type="match status" value="1"/>
</dbReference>
<feature type="transmembrane region" description="Helical" evidence="7">
    <location>
        <begin position="217"/>
        <end position="235"/>
    </location>
</feature>
<evidence type="ECO:0000313" key="10">
    <source>
        <dbReference type="Proteomes" id="UP000249364"/>
    </source>
</evidence>
<feature type="transmembrane region" description="Helical" evidence="7">
    <location>
        <begin position="272"/>
        <end position="294"/>
    </location>
</feature>
<dbReference type="EMBL" id="QKZQ01000027">
    <property type="protein sequence ID" value="PZX36756.1"/>
    <property type="molecule type" value="Genomic_DNA"/>
</dbReference>
<feature type="domain" description="TRAP C4-dicarboxylate transport system permease DctM subunit" evidence="8">
    <location>
        <begin position="10"/>
        <end position="415"/>
    </location>
</feature>
<keyword evidence="5 7" id="KW-1133">Transmembrane helix</keyword>
<feature type="transmembrane region" description="Helical" evidence="7">
    <location>
        <begin position="136"/>
        <end position="160"/>
    </location>
</feature>
<feature type="transmembrane region" description="Helical" evidence="7">
    <location>
        <begin position="172"/>
        <end position="196"/>
    </location>
</feature>
<name>A0A2W7PMH6_9RHOB</name>
<feature type="transmembrane region" description="Helical" evidence="7">
    <location>
        <begin position="6"/>
        <end position="35"/>
    </location>
</feature>
<feature type="transmembrane region" description="Helical" evidence="7">
    <location>
        <begin position="241"/>
        <end position="260"/>
    </location>
</feature>
<dbReference type="AlphaFoldDB" id="A0A2W7PMH6"/>
<dbReference type="Proteomes" id="UP000249364">
    <property type="component" value="Unassembled WGS sequence"/>
</dbReference>
<dbReference type="GO" id="GO:0022857">
    <property type="term" value="F:transmembrane transporter activity"/>
    <property type="evidence" value="ECO:0007669"/>
    <property type="project" value="UniProtKB-UniRule"/>
</dbReference>
<comment type="caution">
    <text evidence="9">The sequence shown here is derived from an EMBL/GenBank/DDBJ whole genome shotgun (WGS) entry which is preliminary data.</text>
</comment>
<evidence type="ECO:0000256" key="1">
    <source>
        <dbReference type="ARBA" id="ARBA00004429"/>
    </source>
</evidence>
<feature type="transmembrane region" description="Helical" evidence="7">
    <location>
        <begin position="55"/>
        <end position="75"/>
    </location>
</feature>
<dbReference type="NCBIfam" id="TIGR00786">
    <property type="entry name" value="dctM"/>
    <property type="match status" value="1"/>
</dbReference>
<evidence type="ECO:0000313" key="9">
    <source>
        <dbReference type="EMBL" id="PZX36756.1"/>
    </source>
</evidence>
<evidence type="ECO:0000259" key="8">
    <source>
        <dbReference type="Pfam" id="PF06808"/>
    </source>
</evidence>
<dbReference type="Pfam" id="PF06808">
    <property type="entry name" value="DctM"/>
    <property type="match status" value="1"/>
</dbReference>
<comment type="subunit">
    <text evidence="7">The complex comprises the extracytoplasmic solute receptor protein and the two transmembrane proteins.</text>
</comment>
<dbReference type="RefSeq" id="WP_071470178.1">
    <property type="nucleotide sequence ID" value="NZ_MEHT01000027.1"/>
</dbReference>
<keyword evidence="6 7" id="KW-0472">Membrane</keyword>
<feature type="transmembrane region" description="Helical" evidence="7">
    <location>
        <begin position="394"/>
        <end position="419"/>
    </location>
</feature>
<feature type="transmembrane region" description="Helical" evidence="7">
    <location>
        <begin position="95"/>
        <end position="124"/>
    </location>
</feature>
<reference evidence="9 10" key="1">
    <citation type="submission" date="2018-06" db="EMBL/GenBank/DDBJ databases">
        <title>Genomic Encyclopedia of Archaeal and Bacterial Type Strains, Phase II (KMG-II): from individual species to whole genera.</title>
        <authorList>
            <person name="Goeker M."/>
        </authorList>
    </citation>
    <scope>NUCLEOTIDE SEQUENCE [LARGE SCALE GENOMIC DNA]</scope>
    <source>
        <strain evidence="9 10">DSM 13087</strain>
    </source>
</reference>
<feature type="transmembrane region" description="Helical" evidence="7">
    <location>
        <begin position="314"/>
        <end position="342"/>
    </location>
</feature>